<organism evidence="2 3">
    <name type="scientific">Oculimacula yallundae</name>
    <dbReference type="NCBI Taxonomy" id="86028"/>
    <lineage>
        <taxon>Eukaryota</taxon>
        <taxon>Fungi</taxon>
        <taxon>Dikarya</taxon>
        <taxon>Ascomycota</taxon>
        <taxon>Pezizomycotina</taxon>
        <taxon>Leotiomycetes</taxon>
        <taxon>Helotiales</taxon>
        <taxon>Ploettnerulaceae</taxon>
        <taxon>Oculimacula</taxon>
    </lineage>
</organism>
<gene>
    <name evidence="2" type="ORF">VTL71DRAFT_1424</name>
</gene>
<comment type="caution">
    <text evidence="2">The sequence shown here is derived from an EMBL/GenBank/DDBJ whole genome shotgun (WGS) entry which is preliminary data.</text>
</comment>
<keyword evidence="3" id="KW-1185">Reference proteome</keyword>
<evidence type="ECO:0000313" key="3">
    <source>
        <dbReference type="Proteomes" id="UP001595075"/>
    </source>
</evidence>
<dbReference type="EMBL" id="JAZHXI010000010">
    <property type="protein sequence ID" value="KAL2067000.1"/>
    <property type="molecule type" value="Genomic_DNA"/>
</dbReference>
<accession>A0ABR4CB43</accession>
<feature type="compositionally biased region" description="Low complexity" evidence="1">
    <location>
        <begin position="606"/>
        <end position="620"/>
    </location>
</feature>
<reference evidence="2 3" key="1">
    <citation type="journal article" date="2024" name="Commun. Biol.">
        <title>Comparative genomic analysis of thermophilic fungi reveals convergent evolutionary adaptations and gene losses.</title>
        <authorList>
            <person name="Steindorff A.S."/>
            <person name="Aguilar-Pontes M.V."/>
            <person name="Robinson A.J."/>
            <person name="Andreopoulos B."/>
            <person name="LaButti K."/>
            <person name="Kuo A."/>
            <person name="Mondo S."/>
            <person name="Riley R."/>
            <person name="Otillar R."/>
            <person name="Haridas S."/>
            <person name="Lipzen A."/>
            <person name="Grimwood J."/>
            <person name="Schmutz J."/>
            <person name="Clum A."/>
            <person name="Reid I.D."/>
            <person name="Moisan M.C."/>
            <person name="Butler G."/>
            <person name="Nguyen T.T.M."/>
            <person name="Dewar K."/>
            <person name="Conant G."/>
            <person name="Drula E."/>
            <person name="Henrissat B."/>
            <person name="Hansel C."/>
            <person name="Singer S."/>
            <person name="Hutchinson M.I."/>
            <person name="de Vries R.P."/>
            <person name="Natvig D.O."/>
            <person name="Powell A.J."/>
            <person name="Tsang A."/>
            <person name="Grigoriev I.V."/>
        </authorList>
    </citation>
    <scope>NUCLEOTIDE SEQUENCE [LARGE SCALE GENOMIC DNA]</scope>
    <source>
        <strain evidence="2 3">CBS 494.80</strain>
    </source>
</reference>
<feature type="region of interest" description="Disordered" evidence="1">
    <location>
        <begin position="1"/>
        <end position="38"/>
    </location>
</feature>
<evidence type="ECO:0000256" key="1">
    <source>
        <dbReference type="SAM" id="MobiDB-lite"/>
    </source>
</evidence>
<feature type="region of interest" description="Disordered" evidence="1">
    <location>
        <begin position="568"/>
        <end position="695"/>
    </location>
</feature>
<feature type="region of interest" description="Disordered" evidence="1">
    <location>
        <begin position="529"/>
        <end position="552"/>
    </location>
</feature>
<protein>
    <submittedName>
        <fullName evidence="2">Uncharacterized protein</fullName>
    </submittedName>
</protein>
<proteinExistence type="predicted"/>
<feature type="compositionally biased region" description="Polar residues" evidence="1">
    <location>
        <begin position="638"/>
        <end position="651"/>
    </location>
</feature>
<name>A0ABR4CB43_9HELO</name>
<sequence>MPNPEAGTFPPGPLPKNHSNASKIPNPQIPRTPPPLTRVTPSYDETMDVNSYSANGGAIASIRSEDDELYIEIHTRLARDIMIDRALKPKGTRFSVDDIIPYPTKVPDAIRVMVVKHRNRLFTRCKLVEKTLGPDIFTYSEPAQVIAKFKRTYQTILKNYRRITDGLQHFSNFTELQWLFDEFEKWMNCYYDACLSRELEVRYELEIKDRRLRKPFSAYNFCFIGGAPCMYLMIEGSKKARFLPVSTLPVPELAIRQRLLDDAFRIRSPFRQEEFKVFELLTKAAENIKESSDYNTTEMDQMILGLKRKYDLSGLESICYKIRRQGMIIQARFGNDFFFTADNDFNTFVYNWAQRYCNVADEAYKKTFQHSNNSKKDTRWAQEVGKVMWAILQFLMVSHDALLERYIDDRILATIKLLEAEGLEFAPEANKFAIRRGEICMVQPDEKNSREQIETLMLENEAAALTGETEGPLRISSKARTLPIDDINILDDDYVSTDDDSQAVDELFPTFEDGYSIYCHGVWHRKPEMGEYPPQHPSSTSRYPPASSAEHQEPTLFENLQSPEIFPSEVDNQQDSDSEDVSKQKQRAARVSRKKLKPTATVLRNASHPSSSPAEPSTPTRQPRRSTAAKRGLKKTNSKSNLGQLISTPTIDQKFRRTEDSTTNASKGDEDSKNVVAVQKDGKPQERPRGQSTIQSVPVIDLLHLRPPQIAARGSVTTGIPGFTAKYMRKDKIHPGARLNAYLNDPTINVFASLTPMRRPGDPFYPPPPDVAAYLQASTLARKARNSVPAQRARGSNEEMWQASEDGKLARKLVDGALATEFNIHRRWSAEELGVGVELEDDWTSKLIPSADGLASSDEWSVEWSEHRAKGFAISDQEFDAEIENILTSHGMADREGEGQGRKVDS</sequence>
<feature type="compositionally biased region" description="Basic residues" evidence="1">
    <location>
        <begin position="622"/>
        <end position="637"/>
    </location>
</feature>
<feature type="compositionally biased region" description="Pro residues" evidence="1">
    <location>
        <begin position="27"/>
        <end position="36"/>
    </location>
</feature>
<feature type="compositionally biased region" description="Basic and acidic residues" evidence="1">
    <location>
        <begin position="680"/>
        <end position="689"/>
    </location>
</feature>
<dbReference type="Proteomes" id="UP001595075">
    <property type="component" value="Unassembled WGS sequence"/>
</dbReference>
<evidence type="ECO:0000313" key="2">
    <source>
        <dbReference type="EMBL" id="KAL2067000.1"/>
    </source>
</evidence>
<feature type="compositionally biased region" description="Basic residues" evidence="1">
    <location>
        <begin position="584"/>
        <end position="597"/>
    </location>
</feature>